<dbReference type="Gene3D" id="2.30.130.110">
    <property type="match status" value="1"/>
</dbReference>
<dbReference type="SMART" id="SM00858">
    <property type="entry name" value="SAF"/>
    <property type="match status" value="1"/>
</dbReference>
<dbReference type="PANTHER" id="PTHR30536:SF5">
    <property type="entry name" value="ALTRONATE DEHYDRATASE"/>
    <property type="match status" value="1"/>
</dbReference>
<dbReference type="Pfam" id="PF08666">
    <property type="entry name" value="SAF"/>
    <property type="match status" value="1"/>
</dbReference>
<keyword evidence="4" id="KW-1185">Reference proteome</keyword>
<name>A0A161YHS9_9CLOT</name>
<proteinExistence type="predicted"/>
<dbReference type="PATRIC" id="fig|1121326.3.peg.4903"/>
<keyword evidence="1 3" id="KW-0456">Lyase</keyword>
<reference evidence="3 4" key="1">
    <citation type="submission" date="2016-04" db="EMBL/GenBank/DDBJ databases">
        <title>Genome sequence of Clostridium magnum DSM 2767.</title>
        <authorList>
            <person name="Poehlein A."/>
            <person name="Uhlig R."/>
            <person name="Fischer R."/>
            <person name="Bahl H."/>
            <person name="Daniel R."/>
        </authorList>
    </citation>
    <scope>NUCLEOTIDE SEQUENCE [LARGE SCALE GENOMIC DNA]</scope>
    <source>
        <strain evidence="3 4">DSM 2767</strain>
    </source>
</reference>
<protein>
    <submittedName>
        <fullName evidence="3">Altronate dehydratase</fullName>
        <ecNumber evidence="3">4.2.1.7</ecNumber>
    </submittedName>
</protein>
<feature type="domain" description="SAF" evidence="2">
    <location>
        <begin position="11"/>
        <end position="82"/>
    </location>
</feature>
<evidence type="ECO:0000256" key="1">
    <source>
        <dbReference type="ARBA" id="ARBA00023239"/>
    </source>
</evidence>
<accession>A0A161YHS9</accession>
<dbReference type="AlphaFoldDB" id="A0A161YHS9"/>
<dbReference type="GO" id="GO:0008789">
    <property type="term" value="F:altronate dehydratase activity"/>
    <property type="evidence" value="ECO:0007669"/>
    <property type="project" value="UniProtKB-EC"/>
</dbReference>
<dbReference type="PANTHER" id="PTHR30536">
    <property type="entry name" value="ALTRONATE/GALACTARATE DEHYDRATASE"/>
    <property type="match status" value="1"/>
</dbReference>
<dbReference type="RefSeq" id="WP_066628141.1">
    <property type="nucleotide sequence ID" value="NZ_FQXL01000033.1"/>
</dbReference>
<organism evidence="3 4">
    <name type="scientific">Clostridium magnum DSM 2767</name>
    <dbReference type="NCBI Taxonomy" id="1121326"/>
    <lineage>
        <taxon>Bacteria</taxon>
        <taxon>Bacillati</taxon>
        <taxon>Bacillota</taxon>
        <taxon>Clostridia</taxon>
        <taxon>Eubacteriales</taxon>
        <taxon>Clostridiaceae</taxon>
        <taxon>Clostridium</taxon>
    </lineage>
</organism>
<dbReference type="Proteomes" id="UP000076603">
    <property type="component" value="Unassembled WGS sequence"/>
</dbReference>
<gene>
    <name evidence="3" type="primary">uxaA_1</name>
    <name evidence="3" type="ORF">CLMAG_48420</name>
</gene>
<comment type="caution">
    <text evidence="3">The sequence shown here is derived from an EMBL/GenBank/DDBJ whole genome shotgun (WGS) entry which is preliminary data.</text>
</comment>
<dbReference type="OrthoDB" id="9804574at2"/>
<evidence type="ECO:0000313" key="3">
    <source>
        <dbReference type="EMBL" id="KZL89832.1"/>
    </source>
</evidence>
<evidence type="ECO:0000313" key="4">
    <source>
        <dbReference type="Proteomes" id="UP000076603"/>
    </source>
</evidence>
<dbReference type="InterPro" id="IPR052172">
    <property type="entry name" value="UxaA_altronate/galactarate_dh"/>
</dbReference>
<dbReference type="EMBL" id="LWAE01000007">
    <property type="protein sequence ID" value="KZL89832.1"/>
    <property type="molecule type" value="Genomic_DNA"/>
</dbReference>
<dbReference type="InterPro" id="IPR044144">
    <property type="entry name" value="SAF_UxaA/GarD"/>
</dbReference>
<evidence type="ECO:0000259" key="2">
    <source>
        <dbReference type="SMART" id="SM00858"/>
    </source>
</evidence>
<dbReference type="InterPro" id="IPR013974">
    <property type="entry name" value="SAF"/>
</dbReference>
<dbReference type="EC" id="4.2.1.7" evidence="3"/>
<dbReference type="STRING" id="1121326.CLMAG_48420"/>
<dbReference type="CDD" id="cd11613">
    <property type="entry name" value="SAF_AH_GD"/>
    <property type="match status" value="1"/>
</dbReference>
<dbReference type="GO" id="GO:0019698">
    <property type="term" value="P:D-galacturonate catabolic process"/>
    <property type="evidence" value="ECO:0007669"/>
    <property type="project" value="TreeGrafter"/>
</dbReference>
<sequence>MKRAIIVDSNDNTAVVVQNTYREELLKIGDKTLIAAEDIPLGHKIAMDRIAKGEFIIKYGVPIGKALVDIEPGRHVHTQNVEDITEELCRHYEKKYREIGE</sequence>